<evidence type="ECO:0000313" key="1">
    <source>
        <dbReference type="EMBL" id="SDL75662.1"/>
    </source>
</evidence>
<reference evidence="1 2" key="1">
    <citation type="submission" date="2016-10" db="EMBL/GenBank/DDBJ databases">
        <authorList>
            <person name="de Groot N.N."/>
        </authorList>
    </citation>
    <scope>NUCLEOTIDE SEQUENCE [LARGE SCALE GENOMIC DNA]</scope>
    <source>
        <strain evidence="1 2">DSM 797</strain>
    </source>
</reference>
<keyword evidence="2" id="KW-1185">Reference proteome</keyword>
<dbReference type="STRING" id="1121325.SAMN04515677_103290"/>
<name>A0A1G9MN08_9FIRM</name>
<dbReference type="RefSeq" id="WP_170139115.1">
    <property type="nucleotide sequence ID" value="NZ_FNGW01000003.1"/>
</dbReference>
<protein>
    <submittedName>
        <fullName evidence="1">Type I restriction enzyme, R subunit</fullName>
    </submittedName>
</protein>
<organism evidence="1 2">
    <name type="scientific">Romboutsia lituseburensis DSM 797</name>
    <dbReference type="NCBI Taxonomy" id="1121325"/>
    <lineage>
        <taxon>Bacteria</taxon>
        <taxon>Bacillati</taxon>
        <taxon>Bacillota</taxon>
        <taxon>Clostridia</taxon>
        <taxon>Peptostreptococcales</taxon>
        <taxon>Peptostreptococcaceae</taxon>
        <taxon>Romboutsia</taxon>
    </lineage>
</organism>
<accession>A0A1G9MN08</accession>
<dbReference type="AlphaFoldDB" id="A0A1G9MN08"/>
<proteinExistence type="predicted"/>
<dbReference type="EMBL" id="FNGW01000003">
    <property type="protein sequence ID" value="SDL75662.1"/>
    <property type="molecule type" value="Genomic_DNA"/>
</dbReference>
<gene>
    <name evidence="1" type="ORF">SAMN04515677_103290</name>
</gene>
<dbReference type="Proteomes" id="UP000199068">
    <property type="component" value="Unassembled WGS sequence"/>
</dbReference>
<evidence type="ECO:0000313" key="2">
    <source>
        <dbReference type="Proteomes" id="UP000199068"/>
    </source>
</evidence>
<sequence>MVESKKLGMQAETYIVTDQNASMLKIRILGEQLIDLVLVALKIEIDRFSTQDDKIKN</sequence>